<organism evidence="8 9">
    <name type="scientific">Aerococcus urinae</name>
    <dbReference type="NCBI Taxonomy" id="1376"/>
    <lineage>
        <taxon>Bacteria</taxon>
        <taxon>Bacillati</taxon>
        <taxon>Bacillota</taxon>
        <taxon>Bacilli</taxon>
        <taxon>Lactobacillales</taxon>
        <taxon>Aerococcaceae</taxon>
        <taxon>Aerococcus</taxon>
    </lineage>
</organism>
<dbReference type="InterPro" id="IPR050260">
    <property type="entry name" value="FAD-bd_OxRdtase"/>
</dbReference>
<dbReference type="KEGG" id="aun:AWM73_08485"/>
<evidence type="ECO:0000313" key="10">
    <source>
        <dbReference type="Proteomes" id="UP001069145"/>
    </source>
</evidence>
<reference evidence="8 9" key="1">
    <citation type="submission" date="2020-12" db="EMBL/GenBank/DDBJ databases">
        <title>FDA dAtabase for Regulatory Grade micrObial Sequences (FDA-ARGOS): Supporting development and validation of Infectious Disease Dx tests.</title>
        <authorList>
            <person name="Sproer C."/>
            <person name="Gronow S."/>
            <person name="Severitt S."/>
            <person name="Schroder I."/>
            <person name="Tallon L."/>
            <person name="Sadzewicz L."/>
            <person name="Zhao X."/>
            <person name="Boylan J."/>
            <person name="Ott S."/>
            <person name="Bowen H."/>
            <person name="Vavikolanu K."/>
            <person name="Mehta A."/>
            <person name="Aluvathingal J."/>
            <person name="Nadendla S."/>
            <person name="Lowell S."/>
            <person name="Myers T."/>
            <person name="Yan Y."/>
            <person name="Sichtig H."/>
        </authorList>
    </citation>
    <scope>NUCLEOTIDE SEQUENCE [LARGE SCALE GENOMIC DNA]</scope>
    <source>
        <strain evidence="8 9">FDAARGOS_911</strain>
    </source>
</reference>
<comment type="cofactor">
    <cofactor evidence="1">
        <name>FAD</name>
        <dbReference type="ChEBI" id="CHEBI:57692"/>
    </cofactor>
</comment>
<dbReference type="Pfam" id="PF00581">
    <property type="entry name" value="Rhodanese"/>
    <property type="match status" value="1"/>
</dbReference>
<evidence type="ECO:0000256" key="3">
    <source>
        <dbReference type="ARBA" id="ARBA00022630"/>
    </source>
</evidence>
<protein>
    <submittedName>
        <fullName evidence="8">FAD-dependent oxidoreductase</fullName>
    </submittedName>
</protein>
<dbReference type="SMART" id="SM00450">
    <property type="entry name" value="RHOD"/>
    <property type="match status" value="1"/>
</dbReference>
<comment type="similarity">
    <text evidence="2">Belongs to the class-III pyridine nucleotide-disulfide oxidoreductase family.</text>
</comment>
<dbReference type="GeneID" id="35767972"/>
<dbReference type="Gene3D" id="3.40.250.10">
    <property type="entry name" value="Rhodanese-like domain"/>
    <property type="match status" value="1"/>
</dbReference>
<evidence type="ECO:0000256" key="5">
    <source>
        <dbReference type="ARBA" id="ARBA00023097"/>
    </source>
</evidence>
<name>A0A0X8FG04_9LACT</name>
<sequence>MSKHNKIVVVGGCAGGASTAARIRRLDEFAEITIFEKGPYVSYSNCGIPFYLSGQVASSENLLLMTPENFDQQYNIQAKVNHEVVEIDRKNKTVKVLNHETGESFQESYDYLILAPGARALKPQSIQGVDSDHVFTIKTVPDVRKLADYLSDHDVKDVAVVGAGFIGLEVLDNLHQLGLNLSLIEAADQVLTPIDEDLAQILHRSLYDHGIKLYLGHNVQKIESDAVVLESGASIPAQAVVLALGVAPNSDLASQAGLAISETGHIVTNHHYQTTDPYIYAVGDAIEINDYLTGKPRTLALAGPAQWQARAAADHIYGRTVQNKGVQGSLSIKLLNYNVASTGYNEKFLQAEGIPYDFAYIIPKDRVGLMPGSKNLFFKLLFAKPSGKILGAQAISEGDAVKRVDVVATAIRAGFDLEDLKNLELTYSPHFGTAKDPVNHAALVGLNILNGEFKKVPVTAVRKLVEEGAFIIDAREEDEYELSHLKGAKNIPLSQFRQRLDEIPHDQPVYIHCRSSQRSYNMVRALEQRGYSNVYNIDGSYLGLSEYEYYRDQVTGRKSILTAYNFD</sequence>
<dbReference type="InterPro" id="IPR004099">
    <property type="entry name" value="Pyr_nucl-diS_OxRdtase_dimer"/>
</dbReference>
<dbReference type="SUPFAM" id="SSF55424">
    <property type="entry name" value="FAD/NAD-linked reductases, dimerisation (C-terminal) domain"/>
    <property type="match status" value="1"/>
</dbReference>
<dbReference type="AlphaFoldDB" id="A0A0X8FG04"/>
<reference evidence="7" key="2">
    <citation type="submission" date="2022-09" db="EMBL/GenBank/DDBJ databases">
        <title>Aerococcus urinae taxonomy study.</title>
        <authorList>
            <person name="Christensen J."/>
            <person name="Senneby E."/>
        </authorList>
    </citation>
    <scope>NUCLEOTIDE SEQUENCE</scope>
    <source>
        <strain evidence="7">NLD-066-U95</strain>
    </source>
</reference>
<dbReference type="InterPro" id="IPR023753">
    <property type="entry name" value="FAD/NAD-binding_dom"/>
</dbReference>
<evidence type="ECO:0000313" key="8">
    <source>
        <dbReference type="EMBL" id="QPS01780.1"/>
    </source>
</evidence>
<dbReference type="PRINTS" id="PR00368">
    <property type="entry name" value="FADPNR"/>
</dbReference>
<dbReference type="PRINTS" id="PR00411">
    <property type="entry name" value="PNDRDTASEI"/>
</dbReference>
<dbReference type="RefSeq" id="WP_060778942.1">
    <property type="nucleotide sequence ID" value="NZ_CAJHLF010000006.1"/>
</dbReference>
<dbReference type="GO" id="GO:0016491">
    <property type="term" value="F:oxidoreductase activity"/>
    <property type="evidence" value="ECO:0007669"/>
    <property type="project" value="InterPro"/>
</dbReference>
<dbReference type="Proteomes" id="UP001069145">
    <property type="component" value="Unassembled WGS sequence"/>
</dbReference>
<dbReference type="SUPFAM" id="SSF51905">
    <property type="entry name" value="FAD/NAD(P)-binding domain"/>
    <property type="match status" value="1"/>
</dbReference>
<evidence type="ECO:0000313" key="7">
    <source>
        <dbReference type="EMBL" id="MCY3053511.1"/>
    </source>
</evidence>
<keyword evidence="5" id="KW-0558">Oxidation</keyword>
<evidence type="ECO:0000256" key="4">
    <source>
        <dbReference type="ARBA" id="ARBA00022827"/>
    </source>
</evidence>
<dbReference type="EMBL" id="JAOTML010000006">
    <property type="protein sequence ID" value="MCY3053511.1"/>
    <property type="molecule type" value="Genomic_DNA"/>
</dbReference>
<keyword evidence="3" id="KW-0285">Flavoprotein</keyword>
<dbReference type="InterPro" id="IPR016156">
    <property type="entry name" value="FAD/NAD-linked_Rdtase_dimer_sf"/>
</dbReference>
<evidence type="ECO:0000256" key="1">
    <source>
        <dbReference type="ARBA" id="ARBA00001974"/>
    </source>
</evidence>
<dbReference type="Pfam" id="PF07992">
    <property type="entry name" value="Pyr_redox_2"/>
    <property type="match status" value="1"/>
</dbReference>
<proteinExistence type="inferred from homology"/>
<gene>
    <name evidence="8" type="ORF">I6G68_01525</name>
    <name evidence="7" type="ORF">ODY43_05870</name>
</gene>
<dbReference type="Gene3D" id="3.50.50.60">
    <property type="entry name" value="FAD/NAD(P)-binding domain"/>
    <property type="match status" value="2"/>
</dbReference>
<feature type="domain" description="Rhodanese" evidence="6">
    <location>
        <begin position="465"/>
        <end position="553"/>
    </location>
</feature>
<evidence type="ECO:0000259" key="6">
    <source>
        <dbReference type="PROSITE" id="PS50206"/>
    </source>
</evidence>
<dbReference type="CDD" id="cd00158">
    <property type="entry name" value="RHOD"/>
    <property type="match status" value="1"/>
</dbReference>
<dbReference type="PROSITE" id="PS50206">
    <property type="entry name" value="RHODANESE_3"/>
    <property type="match status" value="1"/>
</dbReference>
<keyword evidence="4" id="KW-0274">FAD</keyword>
<dbReference type="EMBL" id="CP065662">
    <property type="protein sequence ID" value="QPS01780.1"/>
    <property type="molecule type" value="Genomic_DNA"/>
</dbReference>
<dbReference type="InterPro" id="IPR036873">
    <property type="entry name" value="Rhodanese-like_dom_sf"/>
</dbReference>
<dbReference type="OrthoDB" id="9802028at2"/>
<keyword evidence="10" id="KW-1185">Reference proteome</keyword>
<dbReference type="SUPFAM" id="SSF52821">
    <property type="entry name" value="Rhodanese/Cell cycle control phosphatase"/>
    <property type="match status" value="1"/>
</dbReference>
<dbReference type="InterPro" id="IPR036188">
    <property type="entry name" value="FAD/NAD-bd_sf"/>
</dbReference>
<evidence type="ECO:0000313" key="9">
    <source>
        <dbReference type="Proteomes" id="UP000594771"/>
    </source>
</evidence>
<evidence type="ECO:0000256" key="2">
    <source>
        <dbReference type="ARBA" id="ARBA00009130"/>
    </source>
</evidence>
<dbReference type="Proteomes" id="UP000594771">
    <property type="component" value="Chromosome"/>
</dbReference>
<dbReference type="InterPro" id="IPR001763">
    <property type="entry name" value="Rhodanese-like_dom"/>
</dbReference>
<dbReference type="Pfam" id="PF02852">
    <property type="entry name" value="Pyr_redox_dim"/>
    <property type="match status" value="1"/>
</dbReference>
<dbReference type="PANTHER" id="PTHR43429">
    <property type="entry name" value="PYRIDINE NUCLEOTIDE-DISULFIDE OXIDOREDUCTASE DOMAIN-CONTAINING"/>
    <property type="match status" value="1"/>
</dbReference>
<accession>A0A0X8FG04</accession>